<keyword evidence="1" id="KW-1133">Transmembrane helix</keyword>
<dbReference type="GO" id="GO:0009507">
    <property type="term" value="C:chloroplast"/>
    <property type="evidence" value="ECO:0007669"/>
    <property type="project" value="TreeGrafter"/>
</dbReference>
<keyword evidence="1" id="KW-0812">Transmembrane</keyword>
<feature type="transmembrane region" description="Helical" evidence="1">
    <location>
        <begin position="24"/>
        <end position="43"/>
    </location>
</feature>
<evidence type="ECO:0000313" key="2">
    <source>
        <dbReference type="EMBL" id="AFK34652.1"/>
    </source>
</evidence>
<dbReference type="AlphaFoldDB" id="I3S310"/>
<proteinExistence type="evidence at transcript level"/>
<organism evidence="2">
    <name type="scientific">Lotus japonicus</name>
    <name type="common">Lotus corniculatus var. japonicus</name>
    <dbReference type="NCBI Taxonomy" id="34305"/>
    <lineage>
        <taxon>Eukaryota</taxon>
        <taxon>Viridiplantae</taxon>
        <taxon>Streptophyta</taxon>
        <taxon>Embryophyta</taxon>
        <taxon>Tracheophyta</taxon>
        <taxon>Spermatophyta</taxon>
        <taxon>Magnoliopsida</taxon>
        <taxon>eudicotyledons</taxon>
        <taxon>Gunneridae</taxon>
        <taxon>Pentapetalae</taxon>
        <taxon>rosids</taxon>
        <taxon>fabids</taxon>
        <taxon>Fabales</taxon>
        <taxon>Fabaceae</taxon>
        <taxon>Papilionoideae</taxon>
        <taxon>50 kb inversion clade</taxon>
        <taxon>NPAAA clade</taxon>
        <taxon>Hologalegina</taxon>
        <taxon>robinioid clade</taxon>
        <taxon>Loteae</taxon>
        <taxon>Lotus</taxon>
    </lineage>
</organism>
<accession>I3S310</accession>
<name>I3S310_LOTJA</name>
<sequence length="80" mass="8949">MAPPSESFDPFNQEPVVRKKNNGAPIKFLLPLIYAPVLPLIRIALRHKPVVRDRLFFAVLAGAFAHGSYLVTDLYDAESK</sequence>
<reference evidence="2" key="1">
    <citation type="submission" date="2012-05" db="EMBL/GenBank/DDBJ databases">
        <authorList>
            <person name="Krishnakumar V."/>
            <person name="Cheung F."/>
            <person name="Xiao Y."/>
            <person name="Chan A."/>
            <person name="Moskal W.A."/>
            <person name="Town C.D."/>
        </authorList>
    </citation>
    <scope>NUCLEOTIDE SEQUENCE</scope>
</reference>
<dbReference type="PANTHER" id="PTHR37713:SF1">
    <property type="entry name" value="OS05G0176600 PROTEIN"/>
    <property type="match status" value="1"/>
</dbReference>
<dbReference type="EMBL" id="BT134857">
    <property type="protein sequence ID" value="AFK34652.1"/>
    <property type="molecule type" value="mRNA"/>
</dbReference>
<dbReference type="OMA" id="MATWPSS"/>
<protein>
    <submittedName>
        <fullName evidence="2">Uncharacterized protein</fullName>
    </submittedName>
</protein>
<evidence type="ECO:0000256" key="1">
    <source>
        <dbReference type="SAM" id="Phobius"/>
    </source>
</evidence>
<dbReference type="PANTHER" id="PTHR37713">
    <property type="entry name" value="OS05G0176600 PROTEIN"/>
    <property type="match status" value="1"/>
</dbReference>
<keyword evidence="1" id="KW-0472">Membrane</keyword>